<evidence type="ECO:0000313" key="2">
    <source>
        <dbReference type="Proteomes" id="UP000012128"/>
    </source>
</evidence>
<reference evidence="1 2" key="1">
    <citation type="submission" date="2013-01" db="EMBL/GenBank/DDBJ databases">
        <authorList>
            <person name="Harkins D.M."/>
            <person name="Durkin A.S."/>
            <person name="Brinkac L.M."/>
            <person name="Haft D.H."/>
            <person name="Selengut J.D."/>
            <person name="Sanka R."/>
            <person name="DePew J."/>
            <person name="Purushe J."/>
            <person name="Hospenthal D.R."/>
            <person name="Murray C.K."/>
            <person name="Pimentel G."/>
            <person name="Wasfy M."/>
            <person name="Parker T."/>
            <person name="Miller R.S."/>
            <person name="Vinetz J.M."/>
            <person name="Sutton G.G."/>
            <person name="Nierman W.C."/>
            <person name="Fouts D.E."/>
        </authorList>
    </citation>
    <scope>NUCLEOTIDE SEQUENCE [LARGE SCALE GENOMIC DNA]</scope>
    <source>
        <strain evidence="1 2">2006001854</strain>
    </source>
</reference>
<sequence>MLSFHLELLDKIFLKNVNQFVVYKDYAFVYGDYGQAHEIHILSLEIPEKLTHVQSISFQKEIVKVEIKDDTLYVIENERALHIFDLSNVPDPKRVDSFVLLGYDIYDMKLIGENAILAMNWEGIGLVDLNLPDQIQPVQKLKIENKCVEYFVPFGDRIFTVSNLKNDPFLYEVSIINGYLEIKTKKSFLILIHPTYFVVLLKSFYTANLKGKNNRSGILLLDYNLQPLGEPIRLERSPIICFQLSDGNFLFGFDYSYVLLDKTQRVIVPLFAQFKQRSSNEYVEVVSNSDSGLEPRDTSKLVSMDSLQNAHRLGDFFFALHGNHFISFKILENSLFRNII</sequence>
<gene>
    <name evidence="1" type="ORF">LEP1GSC037_0999</name>
</gene>
<proteinExistence type="predicted"/>
<organism evidence="1 2">
    <name type="scientific">Leptospira interrogans str. 2006001854</name>
    <dbReference type="NCBI Taxonomy" id="1001590"/>
    <lineage>
        <taxon>Bacteria</taxon>
        <taxon>Pseudomonadati</taxon>
        <taxon>Spirochaetota</taxon>
        <taxon>Spirochaetia</taxon>
        <taxon>Leptospirales</taxon>
        <taxon>Leptospiraceae</taxon>
        <taxon>Leptospira</taxon>
    </lineage>
</organism>
<dbReference type="Proteomes" id="UP000012128">
    <property type="component" value="Unassembled WGS sequence"/>
</dbReference>
<protein>
    <submittedName>
        <fullName evidence="1">Uncharacterized protein</fullName>
    </submittedName>
</protein>
<dbReference type="AlphaFoldDB" id="M6G3I0"/>
<name>M6G3I0_LEPIR</name>
<dbReference type="EMBL" id="AFLW02000246">
    <property type="protein sequence ID" value="EMM79300.1"/>
    <property type="molecule type" value="Genomic_DNA"/>
</dbReference>
<evidence type="ECO:0000313" key="1">
    <source>
        <dbReference type="EMBL" id="EMM79300.1"/>
    </source>
</evidence>
<accession>M6G3I0</accession>
<comment type="caution">
    <text evidence="1">The sequence shown here is derived from an EMBL/GenBank/DDBJ whole genome shotgun (WGS) entry which is preliminary data.</text>
</comment>